<accession>A0A1H7J0U9</accession>
<protein>
    <recommendedName>
        <fullName evidence="4">DUF4760 domain-containing protein</fullName>
    </recommendedName>
</protein>
<organism evidence="2 3">
    <name type="scientific">Roseovarius azorensis</name>
    <dbReference type="NCBI Taxonomy" id="1287727"/>
    <lineage>
        <taxon>Bacteria</taxon>
        <taxon>Pseudomonadati</taxon>
        <taxon>Pseudomonadota</taxon>
        <taxon>Alphaproteobacteria</taxon>
        <taxon>Rhodobacterales</taxon>
        <taxon>Roseobacteraceae</taxon>
        <taxon>Roseovarius</taxon>
    </lineage>
</organism>
<evidence type="ECO:0000256" key="1">
    <source>
        <dbReference type="SAM" id="Phobius"/>
    </source>
</evidence>
<dbReference type="STRING" id="1287727.SAMN05443999_10248"/>
<keyword evidence="1" id="KW-0812">Transmembrane</keyword>
<feature type="transmembrane region" description="Helical" evidence="1">
    <location>
        <begin position="9"/>
        <end position="29"/>
    </location>
</feature>
<evidence type="ECO:0008006" key="4">
    <source>
        <dbReference type="Google" id="ProtNLM"/>
    </source>
</evidence>
<reference evidence="2 3" key="1">
    <citation type="submission" date="2016-10" db="EMBL/GenBank/DDBJ databases">
        <authorList>
            <person name="de Groot N.N."/>
        </authorList>
    </citation>
    <scope>NUCLEOTIDE SEQUENCE [LARGE SCALE GENOMIC DNA]</scope>
    <source>
        <strain evidence="2 3">DSM 100674</strain>
    </source>
</reference>
<keyword evidence="1" id="KW-0472">Membrane</keyword>
<gene>
    <name evidence="2" type="ORF">SAMN05443999_10248</name>
</gene>
<dbReference type="RefSeq" id="WP_093032147.1">
    <property type="nucleotide sequence ID" value="NZ_FOAG01000002.1"/>
</dbReference>
<dbReference type="AlphaFoldDB" id="A0A1H7J0U9"/>
<keyword evidence="3" id="KW-1185">Reference proteome</keyword>
<sequence length="185" mass="20883">MFSGMTRGILFLLILAFSLVTALVWHAFVELEPREYIPLLIAVLSAFIGLTGVIITQARLKLVSIEDAHRQTKADIYFDFVKLVQNAMMAQKPEFADQATANDDMARSMIDFKSKCLLWGSEEVLMAVSNFQTISKTKNDPKNVLRSVEGLYRAMRKDIGLSNSALPKDFFAKWPLSDPSEFDRL</sequence>
<evidence type="ECO:0000313" key="2">
    <source>
        <dbReference type="EMBL" id="SEK67487.1"/>
    </source>
</evidence>
<name>A0A1H7J0U9_9RHOB</name>
<dbReference type="EMBL" id="FOAG01000002">
    <property type="protein sequence ID" value="SEK67487.1"/>
    <property type="molecule type" value="Genomic_DNA"/>
</dbReference>
<dbReference type="Proteomes" id="UP000199582">
    <property type="component" value="Unassembled WGS sequence"/>
</dbReference>
<keyword evidence="1" id="KW-1133">Transmembrane helix</keyword>
<evidence type="ECO:0000313" key="3">
    <source>
        <dbReference type="Proteomes" id="UP000199582"/>
    </source>
</evidence>
<dbReference type="OrthoDB" id="8450945at2"/>
<feature type="transmembrane region" description="Helical" evidence="1">
    <location>
        <begin position="35"/>
        <end position="55"/>
    </location>
</feature>
<proteinExistence type="predicted"/>